<dbReference type="CDD" id="cd01143">
    <property type="entry name" value="YvrC"/>
    <property type="match status" value="1"/>
</dbReference>
<dbReference type="PROSITE" id="PS50983">
    <property type="entry name" value="FE_B12_PBP"/>
    <property type="match status" value="1"/>
</dbReference>
<evidence type="ECO:0000313" key="6">
    <source>
        <dbReference type="EMBL" id="MBB6675356.1"/>
    </source>
</evidence>
<evidence type="ECO:0000256" key="1">
    <source>
        <dbReference type="ARBA" id="ARBA00008814"/>
    </source>
</evidence>
<evidence type="ECO:0000256" key="4">
    <source>
        <dbReference type="SAM" id="SignalP"/>
    </source>
</evidence>
<feature type="compositionally biased region" description="Low complexity" evidence="3">
    <location>
        <begin position="28"/>
        <end position="53"/>
    </location>
</feature>
<dbReference type="NCBIfam" id="NF038402">
    <property type="entry name" value="TroA_like"/>
    <property type="match status" value="1"/>
</dbReference>
<dbReference type="PANTHER" id="PTHR30535:SF34">
    <property type="entry name" value="MOLYBDATE-BINDING PROTEIN MOLA"/>
    <property type="match status" value="1"/>
</dbReference>
<proteinExistence type="inferred from homology"/>
<dbReference type="AlphaFoldDB" id="A0A7X0VIW0"/>
<evidence type="ECO:0000313" key="7">
    <source>
        <dbReference type="Proteomes" id="UP000547209"/>
    </source>
</evidence>
<dbReference type="Pfam" id="PF01497">
    <property type="entry name" value="Peripla_BP_2"/>
    <property type="match status" value="1"/>
</dbReference>
<dbReference type="PANTHER" id="PTHR30535">
    <property type="entry name" value="VITAMIN B12-BINDING PROTEIN"/>
    <property type="match status" value="1"/>
</dbReference>
<dbReference type="SUPFAM" id="SSF53807">
    <property type="entry name" value="Helical backbone' metal receptor"/>
    <property type="match status" value="1"/>
</dbReference>
<organism evidence="6 7">
    <name type="scientific">Cohnella nanjingensis</name>
    <dbReference type="NCBI Taxonomy" id="1387779"/>
    <lineage>
        <taxon>Bacteria</taxon>
        <taxon>Bacillati</taxon>
        <taxon>Bacillota</taxon>
        <taxon>Bacilli</taxon>
        <taxon>Bacillales</taxon>
        <taxon>Paenibacillaceae</taxon>
        <taxon>Cohnella</taxon>
    </lineage>
</organism>
<name>A0A7X0VIW0_9BACL</name>
<keyword evidence="2 4" id="KW-0732">Signal</keyword>
<evidence type="ECO:0000256" key="2">
    <source>
        <dbReference type="ARBA" id="ARBA00022729"/>
    </source>
</evidence>
<keyword evidence="7" id="KW-1185">Reference proteome</keyword>
<dbReference type="Proteomes" id="UP000547209">
    <property type="component" value="Unassembled WGS sequence"/>
</dbReference>
<comment type="caution">
    <text evidence="6">The sequence shown here is derived from an EMBL/GenBank/DDBJ whole genome shotgun (WGS) entry which is preliminary data.</text>
</comment>
<comment type="similarity">
    <text evidence="1">Belongs to the bacterial solute-binding protein 8 family.</text>
</comment>
<dbReference type="Gene3D" id="3.40.50.1980">
    <property type="entry name" value="Nitrogenase molybdenum iron protein domain"/>
    <property type="match status" value="2"/>
</dbReference>
<evidence type="ECO:0000256" key="3">
    <source>
        <dbReference type="SAM" id="MobiDB-lite"/>
    </source>
</evidence>
<dbReference type="InterPro" id="IPR050902">
    <property type="entry name" value="ABC_Transporter_SBP"/>
</dbReference>
<reference evidence="6 7" key="1">
    <citation type="submission" date="2020-08" db="EMBL/GenBank/DDBJ databases">
        <title>Cohnella phylogeny.</title>
        <authorList>
            <person name="Dunlap C."/>
        </authorList>
    </citation>
    <scope>NUCLEOTIDE SEQUENCE [LARGE SCALE GENOMIC DNA]</scope>
    <source>
        <strain evidence="6 7">DSM 28246</strain>
    </source>
</reference>
<dbReference type="GO" id="GO:0071281">
    <property type="term" value="P:cellular response to iron ion"/>
    <property type="evidence" value="ECO:0007669"/>
    <property type="project" value="TreeGrafter"/>
</dbReference>
<feature type="domain" description="Fe/B12 periplasmic-binding" evidence="5">
    <location>
        <begin position="80"/>
        <end position="336"/>
    </location>
</feature>
<accession>A0A7X0VIW0</accession>
<feature type="region of interest" description="Disordered" evidence="3">
    <location>
        <begin position="27"/>
        <end position="60"/>
    </location>
</feature>
<dbReference type="EMBL" id="JACJVP010000071">
    <property type="protein sequence ID" value="MBB6675356.1"/>
    <property type="molecule type" value="Genomic_DNA"/>
</dbReference>
<feature type="signal peptide" evidence="4">
    <location>
        <begin position="1"/>
        <end position="18"/>
    </location>
</feature>
<gene>
    <name evidence="6" type="ORF">H7C19_32330</name>
</gene>
<evidence type="ECO:0000259" key="5">
    <source>
        <dbReference type="PROSITE" id="PS50983"/>
    </source>
</evidence>
<dbReference type="InterPro" id="IPR002491">
    <property type="entry name" value="ABC_transptr_periplasmic_BD"/>
</dbReference>
<dbReference type="InterPro" id="IPR054828">
    <property type="entry name" value="Vit_B12_bind_prot"/>
</dbReference>
<dbReference type="PROSITE" id="PS51257">
    <property type="entry name" value="PROKAR_LIPOPROTEIN"/>
    <property type="match status" value="1"/>
</dbReference>
<dbReference type="RefSeq" id="WP_185673206.1">
    <property type="nucleotide sequence ID" value="NZ_JACJVP010000071.1"/>
</dbReference>
<sequence length="336" mass="35872">MKRYLWGFVLAAMLAVMAACGAKDDAPEASGSGAAASPSATASASASSPAASPEGKETQYPITVQDATGQSFTFDKAPERIVSTSPAETEMLFALGLNDQVVGVSDYDNYPEEATTKTKVGGVTKPNEEAIVGLTPDLVITGISMKEDVVAKFRDLKLNVYKTDAKTLDDVMNGILQIGVITNRQAQAEAVVASMKADVQKVKDAVGGLKQEEKKKVYVEFSPGWTVGKGEFMDEIITLAGGENVAGDTEGWNQINEETIVQRNPDVILFTQGVKDDQSGKTLEELIRGRSGWDKIQAIKDNRIVGLDQDLLSRPGPRLTQGLLAVAKAVYPDLVK</sequence>
<protein>
    <submittedName>
        <fullName evidence="6">ABC transporter substrate-binding protein</fullName>
    </submittedName>
</protein>
<feature type="chain" id="PRO_5039698647" evidence="4">
    <location>
        <begin position="19"/>
        <end position="336"/>
    </location>
</feature>